<accession>A0A814EMU2</accession>
<keyword evidence="3 4" id="KW-0539">Nucleus</keyword>
<feature type="region of interest" description="Disordered" evidence="5">
    <location>
        <begin position="76"/>
        <end position="135"/>
    </location>
</feature>
<keyword evidence="8" id="KW-1185">Reference proteome</keyword>
<dbReference type="InterPro" id="IPR051770">
    <property type="entry name" value="Forkhead_box_regulator"/>
</dbReference>
<comment type="caution">
    <text evidence="7">The sequence shown here is derived from an EMBL/GenBank/DDBJ whole genome shotgun (WGS) entry which is preliminary data.</text>
</comment>
<name>A0A814EMU2_9BILA</name>
<dbReference type="PROSITE" id="PS50039">
    <property type="entry name" value="FORK_HEAD_3"/>
    <property type="match status" value="1"/>
</dbReference>
<feature type="domain" description="Fork-head" evidence="6">
    <location>
        <begin position="136"/>
        <end position="230"/>
    </location>
</feature>
<dbReference type="GO" id="GO:0005634">
    <property type="term" value="C:nucleus"/>
    <property type="evidence" value="ECO:0007669"/>
    <property type="project" value="UniProtKB-SubCell"/>
</dbReference>
<dbReference type="CDD" id="cd20020">
    <property type="entry name" value="FH_FOXF"/>
    <property type="match status" value="1"/>
</dbReference>
<feature type="region of interest" description="Disordered" evidence="5">
    <location>
        <begin position="255"/>
        <end position="275"/>
    </location>
</feature>
<dbReference type="PRINTS" id="PR00053">
    <property type="entry name" value="FORKHEAD"/>
</dbReference>
<evidence type="ECO:0000256" key="1">
    <source>
        <dbReference type="ARBA" id="ARBA00004123"/>
    </source>
</evidence>
<dbReference type="Pfam" id="PF00250">
    <property type="entry name" value="Forkhead"/>
    <property type="match status" value="1"/>
</dbReference>
<dbReference type="InterPro" id="IPR036390">
    <property type="entry name" value="WH_DNA-bd_sf"/>
</dbReference>
<feature type="DNA-binding region" description="Fork-head" evidence="4">
    <location>
        <begin position="136"/>
        <end position="230"/>
    </location>
</feature>
<sequence length="404" mass="45842">MEIKSELKQENDKSPCSKRVKYDSSPYSYSSSTSSLSQLYTNSYGFMSQDFLNHNPYAQSYTNPYLSHMQPLNQQSGLQIPKSNNNSTSPQSRSSSLTSRSSSPSQSASMISPEEDDQDEQSSNPNVKSGKQKNEKPPFSYIALIVMAIQNSNSKKMTLNEIYQYLQTHFTFFQGQYQGWKNSVRHNLSLNECFIKLPKAMGKPGKGHYWTIDPNCEFMFEEGSFRRRPRGFRRKCQNQNSENVENNENANSLLTTVSSGNQSTSSSSSNSSASITPTYTTPGIFNPYSNYNFTDSTNQFTYNQYTETNNNNNNNYSNFQSYPQYNFSTQYTTQENNNNAPLNPYLLDKTSAAVWSSFVASSEAPNSVNYDYTTYQNQLSNNSNPNPSVATQPLIEYSNNNRNY</sequence>
<comment type="subcellular location">
    <subcellularLocation>
        <location evidence="1 4">Nucleus</location>
    </subcellularLocation>
</comment>
<dbReference type="GO" id="GO:0009887">
    <property type="term" value="P:animal organ morphogenesis"/>
    <property type="evidence" value="ECO:0007669"/>
    <property type="project" value="TreeGrafter"/>
</dbReference>
<dbReference type="PANTHER" id="PTHR46262">
    <property type="entry name" value="FORKHEAD BOX PROTEIN BINIOU"/>
    <property type="match status" value="1"/>
</dbReference>
<protein>
    <recommendedName>
        <fullName evidence="6">Fork-head domain-containing protein</fullName>
    </recommendedName>
</protein>
<dbReference type="PROSITE" id="PS00657">
    <property type="entry name" value="FORK_HEAD_1"/>
    <property type="match status" value="1"/>
</dbReference>
<dbReference type="GO" id="GO:0000981">
    <property type="term" value="F:DNA-binding transcription factor activity, RNA polymerase II-specific"/>
    <property type="evidence" value="ECO:0007669"/>
    <property type="project" value="TreeGrafter"/>
</dbReference>
<evidence type="ECO:0000313" key="7">
    <source>
        <dbReference type="EMBL" id="CAF0971438.1"/>
    </source>
</evidence>
<dbReference type="PANTHER" id="PTHR46262:SF2">
    <property type="entry name" value="FORKHEAD BOX PROTEIN BINIOU"/>
    <property type="match status" value="1"/>
</dbReference>
<dbReference type="SUPFAM" id="SSF46785">
    <property type="entry name" value="Winged helix' DNA-binding domain"/>
    <property type="match status" value="1"/>
</dbReference>
<feature type="region of interest" description="Disordered" evidence="5">
    <location>
        <begin position="1"/>
        <end position="34"/>
    </location>
</feature>
<feature type="region of interest" description="Disordered" evidence="5">
    <location>
        <begin position="378"/>
        <end position="404"/>
    </location>
</feature>
<feature type="compositionally biased region" description="Basic and acidic residues" evidence="5">
    <location>
        <begin position="1"/>
        <end position="15"/>
    </location>
</feature>
<evidence type="ECO:0000256" key="5">
    <source>
        <dbReference type="SAM" id="MobiDB-lite"/>
    </source>
</evidence>
<dbReference type="FunFam" id="1.10.10.10:FF:000071">
    <property type="entry name" value="Forkhead box F1"/>
    <property type="match status" value="1"/>
</dbReference>
<dbReference type="AlphaFoldDB" id="A0A814EMU2"/>
<evidence type="ECO:0000256" key="3">
    <source>
        <dbReference type="ARBA" id="ARBA00023242"/>
    </source>
</evidence>
<evidence type="ECO:0000259" key="6">
    <source>
        <dbReference type="PROSITE" id="PS50039"/>
    </source>
</evidence>
<dbReference type="PROSITE" id="PS00658">
    <property type="entry name" value="FORK_HEAD_2"/>
    <property type="match status" value="1"/>
</dbReference>
<dbReference type="OrthoDB" id="5402974at2759"/>
<dbReference type="InterPro" id="IPR036388">
    <property type="entry name" value="WH-like_DNA-bd_sf"/>
</dbReference>
<organism evidence="7 8">
    <name type="scientific">Brachionus calyciflorus</name>
    <dbReference type="NCBI Taxonomy" id="104777"/>
    <lineage>
        <taxon>Eukaryota</taxon>
        <taxon>Metazoa</taxon>
        <taxon>Spiralia</taxon>
        <taxon>Gnathifera</taxon>
        <taxon>Rotifera</taxon>
        <taxon>Eurotatoria</taxon>
        <taxon>Monogononta</taxon>
        <taxon>Pseudotrocha</taxon>
        <taxon>Ploima</taxon>
        <taxon>Brachionidae</taxon>
        <taxon>Brachionus</taxon>
    </lineage>
</organism>
<reference evidence="7" key="1">
    <citation type="submission" date="2021-02" db="EMBL/GenBank/DDBJ databases">
        <authorList>
            <person name="Nowell W R."/>
        </authorList>
    </citation>
    <scope>NUCLEOTIDE SEQUENCE</scope>
    <source>
        <strain evidence="7">Ploen Becks lab</strain>
    </source>
</reference>
<evidence type="ECO:0000313" key="8">
    <source>
        <dbReference type="Proteomes" id="UP000663879"/>
    </source>
</evidence>
<dbReference type="InterPro" id="IPR018122">
    <property type="entry name" value="TF_fork_head_CS_1"/>
</dbReference>
<feature type="compositionally biased region" description="Low complexity" evidence="5">
    <location>
        <begin position="83"/>
        <end position="109"/>
    </location>
</feature>
<feature type="compositionally biased region" description="Low complexity" evidence="5">
    <location>
        <begin position="23"/>
        <end position="34"/>
    </location>
</feature>
<dbReference type="Proteomes" id="UP000663879">
    <property type="component" value="Unassembled WGS sequence"/>
</dbReference>
<dbReference type="SMART" id="SM00339">
    <property type="entry name" value="FH"/>
    <property type="match status" value="1"/>
</dbReference>
<proteinExistence type="predicted"/>
<dbReference type="Gene3D" id="1.10.10.10">
    <property type="entry name" value="Winged helix-like DNA-binding domain superfamily/Winged helix DNA-binding domain"/>
    <property type="match status" value="1"/>
</dbReference>
<dbReference type="EMBL" id="CAJNOC010003182">
    <property type="protein sequence ID" value="CAF0971438.1"/>
    <property type="molecule type" value="Genomic_DNA"/>
</dbReference>
<evidence type="ECO:0000256" key="4">
    <source>
        <dbReference type="PROSITE-ProRule" id="PRU00089"/>
    </source>
</evidence>
<dbReference type="InterPro" id="IPR001766">
    <property type="entry name" value="Fork_head_dom"/>
</dbReference>
<dbReference type="GO" id="GO:0000978">
    <property type="term" value="F:RNA polymerase II cis-regulatory region sequence-specific DNA binding"/>
    <property type="evidence" value="ECO:0007669"/>
    <property type="project" value="TreeGrafter"/>
</dbReference>
<evidence type="ECO:0000256" key="2">
    <source>
        <dbReference type="ARBA" id="ARBA00023125"/>
    </source>
</evidence>
<gene>
    <name evidence="7" type="ORF">OXX778_LOCUS14939</name>
</gene>
<dbReference type="InterPro" id="IPR030456">
    <property type="entry name" value="TF_fork_head_CS_2"/>
</dbReference>
<keyword evidence="2 4" id="KW-0238">DNA-binding</keyword>